<protein>
    <submittedName>
        <fullName evidence="2">Glycosyltransferase</fullName>
        <ecNumber evidence="2">2.4.-.-</ecNumber>
    </submittedName>
</protein>
<dbReference type="Proteomes" id="UP001196248">
    <property type="component" value="Unassembled WGS sequence"/>
</dbReference>
<dbReference type="InterPro" id="IPR001296">
    <property type="entry name" value="Glyco_trans_1"/>
</dbReference>
<organism evidence="2 3">
    <name type="scientific">Limosilactobacillus portuensis</name>
    <dbReference type="NCBI Taxonomy" id="2742601"/>
    <lineage>
        <taxon>Bacteria</taxon>
        <taxon>Bacillati</taxon>
        <taxon>Bacillota</taxon>
        <taxon>Bacilli</taxon>
        <taxon>Lactobacillales</taxon>
        <taxon>Lactobacillaceae</taxon>
        <taxon>Limosilactobacillus</taxon>
    </lineage>
</organism>
<evidence type="ECO:0000313" key="3">
    <source>
        <dbReference type="Proteomes" id="UP001196248"/>
    </source>
</evidence>
<sequence>KSGLYLVIKSASQSLELLSNNYEALQFAMALLESQGHGCPAISYDINYGPAEIIDNNISGKLLPANDCDALYQSLRQLLVNPKLFHRYTQNAQHAAAKFSFNKVAKKWQDFLKKA</sequence>
<evidence type="ECO:0000313" key="2">
    <source>
        <dbReference type="EMBL" id="MBU9694944.1"/>
    </source>
</evidence>
<keyword evidence="2" id="KW-0328">Glycosyltransferase</keyword>
<dbReference type="EMBL" id="JAHPJJ010000007">
    <property type="protein sequence ID" value="MBU9694944.1"/>
    <property type="molecule type" value="Genomic_DNA"/>
</dbReference>
<evidence type="ECO:0000259" key="1">
    <source>
        <dbReference type="Pfam" id="PF00534"/>
    </source>
</evidence>
<reference evidence="2 3" key="1">
    <citation type="submission" date="2021-06" db="EMBL/GenBank/DDBJ databases">
        <title>Limosilactobacillus angelus sp. nov., isolated from the human vagina.</title>
        <authorList>
            <person name="Chen Y.-S."/>
        </authorList>
    </citation>
    <scope>NUCLEOTIDE SEQUENCE [LARGE SCALE GENOMIC DNA]</scope>
    <source>
        <strain evidence="2 3">P5L02</strain>
    </source>
</reference>
<comment type="caution">
    <text evidence="2">The sequence shown here is derived from an EMBL/GenBank/DDBJ whole genome shotgun (WGS) entry which is preliminary data.</text>
</comment>
<dbReference type="GO" id="GO:0016757">
    <property type="term" value="F:glycosyltransferase activity"/>
    <property type="evidence" value="ECO:0007669"/>
    <property type="project" value="UniProtKB-KW"/>
</dbReference>
<gene>
    <name evidence="2" type="ORF">KSL82_03290</name>
</gene>
<dbReference type="EC" id="2.4.-.-" evidence="2"/>
<feature type="domain" description="Glycosyl transferase family 1" evidence="1">
    <location>
        <begin position="26"/>
        <end position="94"/>
    </location>
</feature>
<keyword evidence="2" id="KW-0808">Transferase</keyword>
<dbReference type="Pfam" id="PF00534">
    <property type="entry name" value="Glycos_transf_1"/>
    <property type="match status" value="1"/>
</dbReference>
<proteinExistence type="predicted"/>
<accession>A0ABS6ITU6</accession>
<name>A0ABS6ITU6_9LACO</name>
<feature type="non-terminal residue" evidence="2">
    <location>
        <position position="1"/>
    </location>
</feature>
<dbReference type="RefSeq" id="WP_216972205.1">
    <property type="nucleotide sequence ID" value="NZ_JAHPJJ010000007.1"/>
</dbReference>
<keyword evidence="3" id="KW-1185">Reference proteome</keyword>